<accession>A0A4C1YL13</accession>
<evidence type="ECO:0000313" key="1">
    <source>
        <dbReference type="EMBL" id="GBP75025.1"/>
    </source>
</evidence>
<comment type="caution">
    <text evidence="1">The sequence shown here is derived from an EMBL/GenBank/DDBJ whole genome shotgun (WGS) entry which is preliminary data.</text>
</comment>
<keyword evidence="2" id="KW-1185">Reference proteome</keyword>
<sequence length="124" mass="14076">MRTLFLIFNALLANMRETKVEIGFLGRVLKLFNKKQTRPCGYSPKRVLIPPHSPPIDSNRCYPASINHSVRMQGTTFRIERKSDNTSGVPTETLCLLGCEVSRSSNEYEIRPATSENDDIFVRS</sequence>
<name>A0A4C1YL13_EUMVA</name>
<organism evidence="1 2">
    <name type="scientific">Eumeta variegata</name>
    <name type="common">Bagworm moth</name>
    <name type="synonym">Eumeta japonica</name>
    <dbReference type="NCBI Taxonomy" id="151549"/>
    <lineage>
        <taxon>Eukaryota</taxon>
        <taxon>Metazoa</taxon>
        <taxon>Ecdysozoa</taxon>
        <taxon>Arthropoda</taxon>
        <taxon>Hexapoda</taxon>
        <taxon>Insecta</taxon>
        <taxon>Pterygota</taxon>
        <taxon>Neoptera</taxon>
        <taxon>Endopterygota</taxon>
        <taxon>Lepidoptera</taxon>
        <taxon>Glossata</taxon>
        <taxon>Ditrysia</taxon>
        <taxon>Tineoidea</taxon>
        <taxon>Psychidae</taxon>
        <taxon>Oiketicinae</taxon>
        <taxon>Eumeta</taxon>
    </lineage>
</organism>
<evidence type="ECO:0000313" key="2">
    <source>
        <dbReference type="Proteomes" id="UP000299102"/>
    </source>
</evidence>
<gene>
    <name evidence="1" type="ORF">EVAR_82443_1</name>
</gene>
<dbReference type="Proteomes" id="UP000299102">
    <property type="component" value="Unassembled WGS sequence"/>
</dbReference>
<reference evidence="1 2" key="1">
    <citation type="journal article" date="2019" name="Commun. Biol.">
        <title>The bagworm genome reveals a unique fibroin gene that provides high tensile strength.</title>
        <authorList>
            <person name="Kono N."/>
            <person name="Nakamura H."/>
            <person name="Ohtoshi R."/>
            <person name="Tomita M."/>
            <person name="Numata K."/>
            <person name="Arakawa K."/>
        </authorList>
    </citation>
    <scope>NUCLEOTIDE SEQUENCE [LARGE SCALE GENOMIC DNA]</scope>
</reference>
<dbReference type="EMBL" id="BGZK01001232">
    <property type="protein sequence ID" value="GBP75025.1"/>
    <property type="molecule type" value="Genomic_DNA"/>
</dbReference>
<dbReference type="AlphaFoldDB" id="A0A4C1YL13"/>
<protein>
    <submittedName>
        <fullName evidence="1">Uncharacterized protein</fullName>
    </submittedName>
</protein>
<proteinExistence type="predicted"/>